<dbReference type="GeneTree" id="ENSGT00940000164517"/>
<dbReference type="OMA" id="MPPKINW"/>
<organism evidence="8 9">
    <name type="scientific">Propithecus coquereli</name>
    <name type="common">Coquerel's sifaka</name>
    <name type="synonym">Propithecus verreauxi coquereli</name>
    <dbReference type="NCBI Taxonomy" id="379532"/>
    <lineage>
        <taxon>Eukaryota</taxon>
        <taxon>Metazoa</taxon>
        <taxon>Chordata</taxon>
        <taxon>Craniata</taxon>
        <taxon>Vertebrata</taxon>
        <taxon>Euteleostomi</taxon>
        <taxon>Mammalia</taxon>
        <taxon>Eutheria</taxon>
        <taxon>Euarchontoglires</taxon>
        <taxon>Primates</taxon>
        <taxon>Strepsirrhini</taxon>
        <taxon>Lemuriformes</taxon>
        <taxon>Indriidae</taxon>
        <taxon>Propithecus</taxon>
    </lineage>
</organism>
<feature type="compositionally biased region" description="Polar residues" evidence="5">
    <location>
        <begin position="745"/>
        <end position="758"/>
    </location>
</feature>
<sequence length="1166" mass="125769">MGEQAHHGAQVCSGTNPRKCQDLGDSILLILGSFILLNVGINVVTLLWRHLKSTLRTLFHHFFPKDKQPSGIGSHPMCMRCSTDPKNLCSRVSSRFHRRPSFLLGHTNHLDSWIPDTNDEKVSRCCCMPPQCRHAGAPTEAPWGLWKEGMMGAGEAPQVTALKGQTSLLSRPETSSQFPKMSKLDMVPLHLPQESKTKTPDYAPAQAPAQAQTHSLAHTSEHTPIHTQTYSPAHTPQCTHSQAQDLEHASAHTQAHTTAPAPPPTPDHSSAHTPAQNLDHTQARTPAQAQTHSQTYTLGHTQSQAHSPGYTSAIAPALSPVHTPAHAFTHSQAQAPEHTAAHVSAYVPDHSHVIHTHTHTPAPAPTSAPAPPPTLAPVTTPAQAPTPDPARASVPTPAPAQAMAMTTTPTQAHVPATTPTPILNPIPSTLSAFSHGLSTGHVVYDARRAKQNFFHICTPQNSGYSRKDFGALSRLQEGQSLVSSGISEQTSKQHSGDSAKPHAGSILGYLDLGNMEWQISEDAKDKFSQPKTFPYCSFHPCSSKRKNTDSQSPVYPKVLVYSQDTSSSKPCFHSPTTAQSSLCTLPPPCTLSLPLVPPRSFVLPQPINRQKPSTLTQTPTFLPTSKSPQCIPPSQLLMPPQFSTISQIQIQSQCSELQSLGLTPDPGLQRTPCPSKDSRVPRNPGLTQDPGLHDNPGLTQDPGFHKNSGLAQDPGLHKFPGLTQDPYLCKNPRHSEDSGLHKNPGITQDSGPQKSPGPTQDAGVFRRPCLTKPSGLHKNIPFTKTSQKSLGFMQDSGVRRNLEQNQETVVDKSQDLCQATDHQKDPGPSQNSGGYKSTGSVQDPGIYKTLGLTQDSGPQNSSYLAQDSEVNKSPGLVQTSDLPKCSGLIQDSGDCNNPGHSQGCGVCRVPGLTQDSKLPNSPGLTHVTEGKRRLSPTQDAGVYRRTEHSQDPNLHKCPGINQDPGPHKDPAVVQDSGLPKISGLTQESGLHKGPNLALATKSVQVLCPLQTSKSTLSQTKFASKKAAQKEDKEQHIPCTSAPLNQNSCPYKAQVISSDLQTFSEVPVLIELQSSSRRTGSQDWVYRPVDTISSGFQNYRQVSMPPKINGKYHYPGPGTRGGHVVFDARQRQLTVGRDKCEALSPRHLRQEAPCNSGKPSRSGDIRM</sequence>
<evidence type="ECO:0000256" key="3">
    <source>
        <dbReference type="ARBA" id="ARBA00022989"/>
    </source>
</evidence>
<dbReference type="Ensembl" id="ENSPCOT00000040439.1">
    <property type="protein sequence ID" value="ENSPCOP00000029498.1"/>
    <property type="gene ID" value="ENSPCOG00000027458.1"/>
</dbReference>
<feature type="compositionally biased region" description="Basic and acidic residues" evidence="5">
    <location>
        <begin position="942"/>
        <end position="954"/>
    </location>
</feature>
<evidence type="ECO:0000259" key="7">
    <source>
        <dbReference type="Pfam" id="PF15670"/>
    </source>
</evidence>
<dbReference type="GO" id="GO:0005737">
    <property type="term" value="C:cytoplasm"/>
    <property type="evidence" value="ECO:0007669"/>
    <property type="project" value="TreeGrafter"/>
</dbReference>
<reference evidence="8" key="2">
    <citation type="submission" date="2025-09" db="UniProtKB">
        <authorList>
            <consortium name="Ensembl"/>
        </authorList>
    </citation>
    <scope>IDENTIFICATION</scope>
</reference>
<keyword evidence="4 6" id="KW-0472">Membrane</keyword>
<dbReference type="GO" id="GO:0007291">
    <property type="term" value="P:sperm individualization"/>
    <property type="evidence" value="ECO:0007669"/>
    <property type="project" value="TreeGrafter"/>
</dbReference>
<dbReference type="InterPro" id="IPR031368">
    <property type="entry name" value="SPEM1_N"/>
</dbReference>
<name>A0A2K6GTE6_PROCO</name>
<evidence type="ECO:0000256" key="2">
    <source>
        <dbReference type="ARBA" id="ARBA00022692"/>
    </source>
</evidence>
<keyword evidence="3 6" id="KW-1133">Transmembrane helix</keyword>
<dbReference type="PANTHER" id="PTHR34834:SF3">
    <property type="entry name" value="SPEM FAMILY MEMBER 3"/>
    <property type="match status" value="1"/>
</dbReference>
<feature type="region of interest" description="Disordered" evidence="5">
    <location>
        <begin position="482"/>
        <end position="502"/>
    </location>
</feature>
<dbReference type="GO" id="GO:0030317">
    <property type="term" value="P:flagellated sperm motility"/>
    <property type="evidence" value="ECO:0007669"/>
    <property type="project" value="TreeGrafter"/>
</dbReference>
<gene>
    <name evidence="8" type="primary">SPEM3</name>
</gene>
<feature type="compositionally biased region" description="Low complexity" evidence="5">
    <location>
        <begin position="203"/>
        <end position="212"/>
    </location>
</feature>
<feature type="compositionally biased region" description="Polar residues" evidence="5">
    <location>
        <begin position="828"/>
        <end position="841"/>
    </location>
</feature>
<feature type="compositionally biased region" description="Pro residues" evidence="5">
    <location>
        <begin position="362"/>
        <end position="375"/>
    </location>
</feature>
<feature type="transmembrane region" description="Helical" evidence="6">
    <location>
        <begin position="27"/>
        <end position="48"/>
    </location>
</feature>
<dbReference type="Pfam" id="PF15670">
    <property type="entry name" value="Spem1"/>
    <property type="match status" value="1"/>
</dbReference>
<dbReference type="STRING" id="379532.ENSPCOP00000029498"/>
<keyword evidence="2 6" id="KW-0812">Transmembrane</keyword>
<feature type="compositionally biased region" description="Polar residues" evidence="5">
    <location>
        <begin position="851"/>
        <end position="865"/>
    </location>
</feature>
<evidence type="ECO:0000256" key="6">
    <source>
        <dbReference type="SAM" id="Phobius"/>
    </source>
</evidence>
<evidence type="ECO:0000256" key="4">
    <source>
        <dbReference type="ARBA" id="ARBA00023136"/>
    </source>
</evidence>
<keyword evidence="9" id="KW-1185">Reference proteome</keyword>
<feature type="compositionally biased region" description="Polar residues" evidence="5">
    <location>
        <begin position="482"/>
        <end position="493"/>
    </location>
</feature>
<evidence type="ECO:0000256" key="5">
    <source>
        <dbReference type="SAM" id="MobiDB-lite"/>
    </source>
</evidence>
<proteinExistence type="predicted"/>
<dbReference type="GO" id="GO:0016020">
    <property type="term" value="C:membrane"/>
    <property type="evidence" value="ECO:0007669"/>
    <property type="project" value="UniProtKB-SubCell"/>
</dbReference>
<evidence type="ECO:0000313" key="8">
    <source>
        <dbReference type="Ensembl" id="ENSPCOP00000029498.1"/>
    </source>
</evidence>
<feature type="compositionally biased region" description="Low complexity" evidence="5">
    <location>
        <begin position="376"/>
        <end position="385"/>
    </location>
</feature>
<dbReference type="AlphaFoldDB" id="A0A2K6GTE6"/>
<feature type="region of interest" description="Disordered" evidence="5">
    <location>
        <begin position="1143"/>
        <end position="1166"/>
    </location>
</feature>
<feature type="compositionally biased region" description="Polar residues" evidence="5">
    <location>
        <begin position="225"/>
        <end position="244"/>
    </location>
</feature>
<feature type="compositionally biased region" description="Polar residues" evidence="5">
    <location>
        <begin position="913"/>
        <end position="923"/>
    </location>
</feature>
<dbReference type="PANTHER" id="PTHR34834">
    <property type="entry name" value="SPERMATID MATURATION PROTEIN 1"/>
    <property type="match status" value="1"/>
</dbReference>
<reference evidence="8" key="1">
    <citation type="submission" date="2025-08" db="UniProtKB">
        <authorList>
            <consortium name="Ensembl"/>
        </authorList>
    </citation>
    <scope>IDENTIFICATION</scope>
</reference>
<feature type="region of interest" description="Disordered" evidence="5">
    <location>
        <begin position="659"/>
        <end position="788"/>
    </location>
</feature>
<feature type="domain" description="Spermatid maturation protein 1 N-terminal" evidence="7">
    <location>
        <begin position="1"/>
        <end position="67"/>
    </location>
</feature>
<feature type="region of interest" description="Disordered" evidence="5">
    <location>
        <begin position="355"/>
        <end position="398"/>
    </location>
</feature>
<evidence type="ECO:0000313" key="9">
    <source>
        <dbReference type="Proteomes" id="UP000233160"/>
    </source>
</evidence>
<feature type="region of interest" description="Disordered" evidence="5">
    <location>
        <begin position="913"/>
        <end position="968"/>
    </location>
</feature>
<feature type="region of interest" description="Disordered" evidence="5">
    <location>
        <begin position="194"/>
        <end position="275"/>
    </location>
</feature>
<comment type="subcellular location">
    <subcellularLocation>
        <location evidence="1">Membrane</location>
        <topology evidence="1">Single-pass membrane protein</topology>
    </subcellularLocation>
</comment>
<accession>A0A2K6GTE6</accession>
<feature type="region of interest" description="Disordered" evidence="5">
    <location>
        <begin position="819"/>
        <end position="865"/>
    </location>
</feature>
<evidence type="ECO:0000256" key="1">
    <source>
        <dbReference type="ARBA" id="ARBA00004167"/>
    </source>
</evidence>
<protein>
    <submittedName>
        <fullName evidence="8">SPEM family member 3</fullName>
    </submittedName>
</protein>
<dbReference type="Proteomes" id="UP000233160">
    <property type="component" value="Unassembled WGS sequence"/>
</dbReference>